<feature type="compositionally biased region" description="Basic and acidic residues" evidence="1">
    <location>
        <begin position="549"/>
        <end position="560"/>
    </location>
</feature>
<dbReference type="AlphaFoldDB" id="A0A5C3F6Y9"/>
<evidence type="ECO:0000313" key="4">
    <source>
        <dbReference type="Proteomes" id="UP000323386"/>
    </source>
</evidence>
<feature type="compositionally biased region" description="Low complexity" evidence="1">
    <location>
        <begin position="1"/>
        <end position="20"/>
    </location>
</feature>
<proteinExistence type="predicted"/>
<feature type="compositionally biased region" description="Low complexity" evidence="1">
    <location>
        <begin position="148"/>
        <end position="174"/>
    </location>
</feature>
<gene>
    <name evidence="3" type="ORF">PSFLO_04986</name>
</gene>
<keyword evidence="4" id="KW-1185">Reference proteome</keyword>
<sequence length="647" mass="67000">MDAAASSSSSSSAAVAAPSAGTSLPDRKRFIATLGGGAFFLGLTGATIYGLRKARAQALKEAQEAALSASAAQSPAIASVPSSSSSSAAATSSTISVLRKAPTTTAAAAAPTSVFDDASNSTLPGVLRRRTATTQKPTPVSAHPHLVSATVSSSAANPSSSSSTAISGSTSPSPDSKIDYSEMDSTLDFFGLSTPQTASEKAQGAGEGEGDGAEERYRPMSFGETPVGLSLKAFATATAIVLGSAAVVVETTRRVMDVHSLDEVVLRMSTIVPSRSSGAEALSGISPSLRTTTTSSSSSSSPSTTATPVAGGEGERAAPKPMSVQETMDALGAATSLEAWLTTLKTQLDAERDDEVARRFANLAAYQDHVRARSEANDGRHVNDSISRSYDIHSPLEDVASSSSSPPSLTMMGQDQTPNKLSSSRYTLSISPLLPLSAFGFGFVSGLTSAGKRASLVFMAENAHRLPDTVQGWYFYSKTKNYRILLRGIQGGIRQGARLSVWTTGFCIAERLSELGRGALGEFLDRLRRDPHVGVAGGGGGSRYRRGATSRERERQHQQEDDNGDDNAVVVAVDAAHSASKFLGHWTDGSVAGLVTATAAVSLYQLTKTPAIRVLQLGVLAGGLTGALRDAQERLVHREIGGVASHT</sequence>
<keyword evidence="2" id="KW-0812">Transmembrane</keyword>
<keyword evidence="2" id="KW-1133">Transmembrane helix</keyword>
<accession>A0A5C3F6Y9</accession>
<feature type="region of interest" description="Disordered" evidence="1">
    <location>
        <begin position="196"/>
        <end position="219"/>
    </location>
</feature>
<organism evidence="3 4">
    <name type="scientific">Pseudozyma flocculosa</name>
    <dbReference type="NCBI Taxonomy" id="84751"/>
    <lineage>
        <taxon>Eukaryota</taxon>
        <taxon>Fungi</taxon>
        <taxon>Dikarya</taxon>
        <taxon>Basidiomycota</taxon>
        <taxon>Ustilaginomycotina</taxon>
        <taxon>Ustilaginomycetes</taxon>
        <taxon>Ustilaginales</taxon>
        <taxon>Ustilaginaceae</taxon>
        <taxon>Pseudozyma</taxon>
    </lineage>
</organism>
<dbReference type="PANTHER" id="PTHR37852">
    <property type="entry name" value="YALI0B21208P"/>
    <property type="match status" value="1"/>
</dbReference>
<feature type="compositionally biased region" description="Low complexity" evidence="1">
    <location>
        <begin position="286"/>
        <end position="308"/>
    </location>
</feature>
<evidence type="ECO:0000256" key="2">
    <source>
        <dbReference type="SAM" id="Phobius"/>
    </source>
</evidence>
<evidence type="ECO:0000313" key="3">
    <source>
        <dbReference type="EMBL" id="SPO39505.1"/>
    </source>
</evidence>
<feature type="compositionally biased region" description="Polar residues" evidence="1">
    <location>
        <begin position="411"/>
        <end position="420"/>
    </location>
</feature>
<evidence type="ECO:0000256" key="1">
    <source>
        <dbReference type="SAM" id="MobiDB-lite"/>
    </source>
</evidence>
<name>A0A5C3F6Y9_9BASI</name>
<dbReference type="Proteomes" id="UP000323386">
    <property type="component" value="Unassembled WGS sequence"/>
</dbReference>
<feature type="region of interest" description="Disordered" evidence="1">
    <location>
        <begin position="534"/>
        <end position="566"/>
    </location>
</feature>
<keyword evidence="2" id="KW-0472">Membrane</keyword>
<feature type="region of interest" description="Disordered" evidence="1">
    <location>
        <begin position="132"/>
        <end position="180"/>
    </location>
</feature>
<feature type="region of interest" description="Disordered" evidence="1">
    <location>
        <begin position="276"/>
        <end position="323"/>
    </location>
</feature>
<dbReference type="OrthoDB" id="5584028at2759"/>
<dbReference type="EMBL" id="OOIP01000014">
    <property type="protein sequence ID" value="SPO39505.1"/>
    <property type="molecule type" value="Genomic_DNA"/>
</dbReference>
<feature type="transmembrane region" description="Helical" evidence="2">
    <location>
        <begin position="30"/>
        <end position="51"/>
    </location>
</feature>
<dbReference type="PANTHER" id="PTHR37852:SF1">
    <property type="entry name" value="HIG1 DOMAIN-CONTAINING PROTEIN"/>
    <property type="match status" value="1"/>
</dbReference>
<feature type="region of interest" description="Disordered" evidence="1">
    <location>
        <begin position="396"/>
        <end position="420"/>
    </location>
</feature>
<reference evidence="3 4" key="1">
    <citation type="submission" date="2018-03" db="EMBL/GenBank/DDBJ databases">
        <authorList>
            <person name="Guldener U."/>
        </authorList>
    </citation>
    <scope>NUCLEOTIDE SEQUENCE [LARGE SCALE GENOMIC DNA]</scope>
    <source>
        <strain evidence="3 4">DAOM196992</strain>
    </source>
</reference>
<feature type="region of interest" description="Disordered" evidence="1">
    <location>
        <begin position="1"/>
        <end position="22"/>
    </location>
</feature>
<protein>
    <submittedName>
        <fullName evidence="3">Uncharacterized protein</fullName>
    </submittedName>
</protein>